<dbReference type="GO" id="GO:0005524">
    <property type="term" value="F:ATP binding"/>
    <property type="evidence" value="ECO:0007669"/>
    <property type="project" value="UniProtKB-KW"/>
</dbReference>
<dbReference type="InterPro" id="IPR050166">
    <property type="entry name" value="ABC_transporter_ATP-bind"/>
</dbReference>
<evidence type="ECO:0000256" key="4">
    <source>
        <dbReference type="SAM" id="MobiDB-lite"/>
    </source>
</evidence>
<evidence type="ECO:0000256" key="3">
    <source>
        <dbReference type="ARBA" id="ARBA00022840"/>
    </source>
</evidence>
<evidence type="ECO:0000256" key="2">
    <source>
        <dbReference type="ARBA" id="ARBA00022741"/>
    </source>
</evidence>
<dbReference type="Proteomes" id="UP000011607">
    <property type="component" value="Unassembled WGS sequence"/>
</dbReference>
<evidence type="ECO:0000256" key="1">
    <source>
        <dbReference type="ARBA" id="ARBA00022448"/>
    </source>
</evidence>
<dbReference type="OrthoDB" id="18368at2157"/>
<dbReference type="STRING" id="1227454.C446_09083"/>
<dbReference type="InterPro" id="IPR027417">
    <property type="entry name" value="P-loop_NTPase"/>
</dbReference>
<organism evidence="6 7">
    <name type="scientific">Halobiforma nitratireducens JCM 10879</name>
    <dbReference type="NCBI Taxonomy" id="1227454"/>
    <lineage>
        <taxon>Archaea</taxon>
        <taxon>Methanobacteriati</taxon>
        <taxon>Methanobacteriota</taxon>
        <taxon>Stenosarchaea group</taxon>
        <taxon>Halobacteria</taxon>
        <taxon>Halobacteriales</taxon>
        <taxon>Natrialbaceae</taxon>
        <taxon>Halobiforma</taxon>
    </lineage>
</organism>
<dbReference type="PROSITE" id="PS50893">
    <property type="entry name" value="ABC_TRANSPORTER_2"/>
    <property type="match status" value="1"/>
</dbReference>
<keyword evidence="7" id="KW-1185">Reference proteome</keyword>
<dbReference type="InterPro" id="IPR017871">
    <property type="entry name" value="ABC_transporter-like_CS"/>
</dbReference>
<dbReference type="InterPro" id="IPR003593">
    <property type="entry name" value="AAA+_ATPase"/>
</dbReference>
<dbReference type="eggNOG" id="arCOG00193">
    <property type="taxonomic scope" value="Archaea"/>
</dbReference>
<reference evidence="6 7" key="1">
    <citation type="journal article" date="2014" name="PLoS Genet.">
        <title>Phylogenetically driven sequencing of extremely halophilic archaea reveals strategies for static and dynamic osmo-response.</title>
        <authorList>
            <person name="Becker E.A."/>
            <person name="Seitzer P.M."/>
            <person name="Tritt A."/>
            <person name="Larsen D."/>
            <person name="Krusor M."/>
            <person name="Yao A.I."/>
            <person name="Wu D."/>
            <person name="Madern D."/>
            <person name="Eisen J.A."/>
            <person name="Darling A.E."/>
            <person name="Facciotti M.T."/>
        </authorList>
    </citation>
    <scope>NUCLEOTIDE SEQUENCE [LARGE SCALE GENOMIC DNA]</scope>
    <source>
        <strain evidence="6 7">JCM 10879</strain>
    </source>
</reference>
<dbReference type="Gene3D" id="3.40.50.300">
    <property type="entry name" value="P-loop containing nucleotide triphosphate hydrolases"/>
    <property type="match status" value="1"/>
</dbReference>
<evidence type="ECO:0000313" key="7">
    <source>
        <dbReference type="Proteomes" id="UP000011607"/>
    </source>
</evidence>
<keyword evidence="2" id="KW-0547">Nucleotide-binding</keyword>
<feature type="region of interest" description="Disordered" evidence="4">
    <location>
        <begin position="1"/>
        <end position="22"/>
    </location>
</feature>
<dbReference type="PATRIC" id="fig|1227454.3.peg.1841"/>
<dbReference type="PANTHER" id="PTHR42788">
    <property type="entry name" value="TAURINE IMPORT ATP-BINDING PROTEIN-RELATED"/>
    <property type="match status" value="1"/>
</dbReference>
<keyword evidence="1" id="KW-0813">Transport</keyword>
<protein>
    <submittedName>
        <fullName evidence="6">Nitrate/sulfonate/bicarbonate ABC transporter ATPase</fullName>
    </submittedName>
</protein>
<dbReference type="Pfam" id="PF00005">
    <property type="entry name" value="ABC_tran"/>
    <property type="match status" value="1"/>
</dbReference>
<dbReference type="PANTHER" id="PTHR42788:SF13">
    <property type="entry name" value="ALIPHATIC SULFONATES IMPORT ATP-BINDING PROTEIN SSUB"/>
    <property type="match status" value="1"/>
</dbReference>
<dbReference type="SMART" id="SM00382">
    <property type="entry name" value="AAA"/>
    <property type="match status" value="1"/>
</dbReference>
<feature type="domain" description="ABC transporter" evidence="5">
    <location>
        <begin position="24"/>
        <end position="246"/>
    </location>
</feature>
<sequence length="258" mass="27717">MSSTGDRDLEPRGGDGADSDQPALEVSALRKAYGDTVALSDVDLTVDHGEFVTVVGPSGCGKSTLLRVLTGLEERFEGRAEIDGSDVREGGSDDVGMVFQEPRLLPWATVRENVAVGLDGPDDGRVDDLVSQVGLEGFGDTRPDELSGGMAQRVSLARGLAYEPELLLLDEPFSALDALTKYEQQDFLLEVWNRLEPTVLLVTHDVEEAAYLGDRVVVLGDQPGTVERVIDVAVDRPRERTADGLVPVRESITDALGV</sequence>
<proteinExistence type="predicted"/>
<gene>
    <name evidence="6" type="ORF">C446_09083</name>
</gene>
<keyword evidence="3" id="KW-0067">ATP-binding</keyword>
<dbReference type="PROSITE" id="PS00211">
    <property type="entry name" value="ABC_TRANSPORTER_1"/>
    <property type="match status" value="1"/>
</dbReference>
<dbReference type="CDD" id="cd03293">
    <property type="entry name" value="ABC_NrtD_SsuB_transporters"/>
    <property type="match status" value="1"/>
</dbReference>
<feature type="compositionally biased region" description="Basic and acidic residues" evidence="4">
    <location>
        <begin position="1"/>
        <end position="15"/>
    </location>
</feature>
<dbReference type="RefSeq" id="WP_006672738.1">
    <property type="nucleotide sequence ID" value="NZ_AOMA01000089.1"/>
</dbReference>
<evidence type="ECO:0000259" key="5">
    <source>
        <dbReference type="PROSITE" id="PS50893"/>
    </source>
</evidence>
<dbReference type="EMBL" id="AOMA01000089">
    <property type="protein sequence ID" value="EMA38933.1"/>
    <property type="molecule type" value="Genomic_DNA"/>
</dbReference>
<dbReference type="InterPro" id="IPR003439">
    <property type="entry name" value="ABC_transporter-like_ATP-bd"/>
</dbReference>
<dbReference type="GO" id="GO:0016887">
    <property type="term" value="F:ATP hydrolysis activity"/>
    <property type="evidence" value="ECO:0007669"/>
    <property type="project" value="InterPro"/>
</dbReference>
<comment type="caution">
    <text evidence="6">The sequence shown here is derived from an EMBL/GenBank/DDBJ whole genome shotgun (WGS) entry which is preliminary data.</text>
</comment>
<accession>M0M0I7</accession>
<name>M0M0I7_9EURY</name>
<evidence type="ECO:0000313" key="6">
    <source>
        <dbReference type="EMBL" id="EMA38933.1"/>
    </source>
</evidence>
<dbReference type="AlphaFoldDB" id="M0M0I7"/>
<dbReference type="SUPFAM" id="SSF52540">
    <property type="entry name" value="P-loop containing nucleoside triphosphate hydrolases"/>
    <property type="match status" value="1"/>
</dbReference>